<dbReference type="PANTHER" id="PTHR48174">
    <property type="entry name" value="DUF946 FAMILY PROTEIN"/>
    <property type="match status" value="1"/>
</dbReference>
<organism evidence="1 2">
    <name type="scientific">Acrodontium crateriforme</name>
    <dbReference type="NCBI Taxonomy" id="150365"/>
    <lineage>
        <taxon>Eukaryota</taxon>
        <taxon>Fungi</taxon>
        <taxon>Dikarya</taxon>
        <taxon>Ascomycota</taxon>
        <taxon>Pezizomycotina</taxon>
        <taxon>Dothideomycetes</taxon>
        <taxon>Dothideomycetidae</taxon>
        <taxon>Mycosphaerellales</taxon>
        <taxon>Teratosphaeriaceae</taxon>
        <taxon>Acrodontium</taxon>
    </lineage>
</organism>
<dbReference type="PANTHER" id="PTHR48174:SF5">
    <property type="entry name" value="VACUOLAR PROTEIN SORTING-ASSOCIATED PROTEIN 62"/>
    <property type="match status" value="1"/>
</dbReference>
<reference evidence="1 2" key="1">
    <citation type="submission" date="2023-11" db="EMBL/GenBank/DDBJ databases">
        <title>An acidophilic fungus is an integral part of prey digestion in a carnivorous sundew plant.</title>
        <authorList>
            <person name="Tsai I.J."/>
        </authorList>
    </citation>
    <scope>NUCLEOTIDE SEQUENCE [LARGE SCALE GENOMIC DNA]</scope>
    <source>
        <strain evidence="1">169a</strain>
    </source>
</reference>
<evidence type="ECO:0000313" key="2">
    <source>
        <dbReference type="Proteomes" id="UP001303373"/>
    </source>
</evidence>
<dbReference type="EMBL" id="CP138585">
    <property type="protein sequence ID" value="WPH01802.1"/>
    <property type="molecule type" value="Genomic_DNA"/>
</dbReference>
<dbReference type="AlphaFoldDB" id="A0AAQ3MBC8"/>
<proteinExistence type="predicted"/>
<dbReference type="Pfam" id="PF06101">
    <property type="entry name" value="Vps62"/>
    <property type="match status" value="1"/>
</dbReference>
<evidence type="ECO:0008006" key="3">
    <source>
        <dbReference type="Google" id="ProtNLM"/>
    </source>
</evidence>
<gene>
    <name evidence="1" type="ORF">R9X50_00465600</name>
</gene>
<protein>
    <recommendedName>
        <fullName evidence="3">Vacuolar protein sorting-associated protein 62</fullName>
    </recommendedName>
</protein>
<sequence length="338" mass="37160">MKFATVFTSATAANASLANIAVPSNVPSYVTQYAPIVYLDSTEPYFPSDIGAQLQHTIPEINFTAVNGAPNPLTLDNVNQLNSLGGDNVYLTSKDNIQTNPQWLYGVKPDANGKTDGAVSCAVIVNDHGSGLVDAFYMYFYAYNYGGVYFGFEIGDHVGDWEHNMVRFQDGKPIDVWYSQHSNGEAFTYNAVDKYNGGIRPVVFSANGSHANYATTGTHDHSIPDVNLPFGPVEDHCDKGPVWDPVASAYFYTYDTNTKQFGTYDEDTPVNWLSFVGKWGDDQYPKSDPLQSSPFGINGLYKYVGGPTGPEDKQLNRTQVCPDNGIKCIVRPFLTARR</sequence>
<dbReference type="InterPro" id="IPR009291">
    <property type="entry name" value="Vps62"/>
</dbReference>
<accession>A0AAQ3MBC8</accession>
<name>A0AAQ3MBC8_9PEZI</name>
<dbReference type="Proteomes" id="UP001303373">
    <property type="component" value="Chromosome 6"/>
</dbReference>
<keyword evidence="2" id="KW-1185">Reference proteome</keyword>
<evidence type="ECO:0000313" key="1">
    <source>
        <dbReference type="EMBL" id="WPH01802.1"/>
    </source>
</evidence>